<name>A0ABR2IL69_9EUKA</name>
<evidence type="ECO:0000256" key="1">
    <source>
        <dbReference type="SAM" id="Coils"/>
    </source>
</evidence>
<keyword evidence="3" id="KW-1185">Reference proteome</keyword>
<gene>
    <name evidence="2" type="ORF">M9Y10_011703</name>
</gene>
<feature type="coiled-coil region" evidence="1">
    <location>
        <begin position="20"/>
        <end position="61"/>
    </location>
</feature>
<keyword evidence="1" id="KW-0175">Coiled coil</keyword>
<protein>
    <submittedName>
        <fullName evidence="2">Uncharacterized protein</fullName>
    </submittedName>
</protein>
<feature type="coiled-coil region" evidence="1">
    <location>
        <begin position="202"/>
        <end position="320"/>
    </location>
</feature>
<evidence type="ECO:0000313" key="3">
    <source>
        <dbReference type="Proteomes" id="UP001470230"/>
    </source>
</evidence>
<dbReference type="EMBL" id="JAPFFF010000017">
    <property type="protein sequence ID" value="KAK8864009.1"/>
    <property type="molecule type" value="Genomic_DNA"/>
</dbReference>
<organism evidence="2 3">
    <name type="scientific">Tritrichomonas musculus</name>
    <dbReference type="NCBI Taxonomy" id="1915356"/>
    <lineage>
        <taxon>Eukaryota</taxon>
        <taxon>Metamonada</taxon>
        <taxon>Parabasalia</taxon>
        <taxon>Tritrichomonadida</taxon>
        <taxon>Tritrichomonadidae</taxon>
        <taxon>Tritrichomonas</taxon>
    </lineage>
</organism>
<accession>A0ABR2IL69</accession>
<comment type="caution">
    <text evidence="2">The sequence shown here is derived from an EMBL/GenBank/DDBJ whole genome shotgun (WGS) entry which is preliminary data.</text>
</comment>
<sequence>MNPFSNVENFNDNYQINGLETSDSESKEELELEISNLKNEYQLLLEKNEELDLSLDTIKEKYLLESKRLKWHIKTNEEALQSLQLSSQSAFSNSPIDETKLLQIEIDQLNDDVTKLKENEHNLSFSNSKLNQEIDEIEFLIESLPFNHEHLFKLAQQKINHQLNKEVINYQILTSEAESKKQSLQVELSIVQSIFSKWKSENEMFSQKIELLQEKRKKIAQKMKEVKQNESMNFHTIQLSKLQKKLDQKNEEKANELNYLNLEYEPKFKKIENQLSMTKFEIDERLNAIEELNKKHIELTTEYEKSKENANKKIMQIKQQQSKEIADIIQRFQIEKEKALSNQKKSA</sequence>
<proteinExistence type="predicted"/>
<dbReference type="Proteomes" id="UP001470230">
    <property type="component" value="Unassembled WGS sequence"/>
</dbReference>
<evidence type="ECO:0000313" key="2">
    <source>
        <dbReference type="EMBL" id="KAK8864009.1"/>
    </source>
</evidence>
<reference evidence="2 3" key="1">
    <citation type="submission" date="2024-04" db="EMBL/GenBank/DDBJ databases">
        <title>Tritrichomonas musculus Genome.</title>
        <authorList>
            <person name="Alves-Ferreira E."/>
            <person name="Grigg M."/>
            <person name="Lorenzi H."/>
            <person name="Galac M."/>
        </authorList>
    </citation>
    <scope>NUCLEOTIDE SEQUENCE [LARGE SCALE GENOMIC DNA]</scope>
    <source>
        <strain evidence="2 3">EAF2021</strain>
    </source>
</reference>